<organism evidence="2 3">
    <name type="scientific">Thermoproteota archaeon</name>
    <dbReference type="NCBI Taxonomy" id="2056631"/>
    <lineage>
        <taxon>Archaea</taxon>
        <taxon>Thermoproteota</taxon>
    </lineage>
</organism>
<proteinExistence type="predicted"/>
<dbReference type="SUPFAM" id="SSF51338">
    <property type="entry name" value="Composite domain of metallo-dependent hydrolases"/>
    <property type="match status" value="1"/>
</dbReference>
<dbReference type="AlphaFoldDB" id="A0A497EZY8"/>
<reference evidence="2 3" key="1">
    <citation type="submission" date="2018-06" db="EMBL/GenBank/DDBJ databases">
        <title>Extensive metabolic versatility and redundancy in microbially diverse, dynamic hydrothermal sediments.</title>
        <authorList>
            <person name="Dombrowski N."/>
            <person name="Teske A."/>
            <person name="Baker B.J."/>
        </authorList>
    </citation>
    <scope>NUCLEOTIDE SEQUENCE [LARGE SCALE GENOMIC DNA]</scope>
    <source>
        <strain evidence="2">B20_G2</strain>
    </source>
</reference>
<name>A0A497EZY8_9CREN</name>
<dbReference type="GO" id="GO:0016811">
    <property type="term" value="F:hydrolase activity, acting on carbon-nitrogen (but not peptide) bonds, in linear amides"/>
    <property type="evidence" value="ECO:0007669"/>
    <property type="project" value="InterPro"/>
</dbReference>
<dbReference type="InterPro" id="IPR011059">
    <property type="entry name" value="Metal-dep_hydrolase_composite"/>
</dbReference>
<protein>
    <recommendedName>
        <fullName evidence="1">Amidohydrolase 3 domain-containing protein</fullName>
    </recommendedName>
</protein>
<dbReference type="Gene3D" id="3.30.1490.130">
    <property type="entry name" value="D-aminoacylase. Domain 3"/>
    <property type="match status" value="1"/>
</dbReference>
<dbReference type="EMBL" id="QMRA01000099">
    <property type="protein sequence ID" value="RLE52767.1"/>
    <property type="molecule type" value="Genomic_DNA"/>
</dbReference>
<dbReference type="InterPro" id="IPR023100">
    <property type="entry name" value="D-aminoacylase_insert_dom_sf"/>
</dbReference>
<evidence type="ECO:0000259" key="1">
    <source>
        <dbReference type="Pfam" id="PF07969"/>
    </source>
</evidence>
<dbReference type="Proteomes" id="UP000269499">
    <property type="component" value="Unassembled WGS sequence"/>
</dbReference>
<accession>A0A497EZY8</accession>
<dbReference type="InterPro" id="IPR013108">
    <property type="entry name" value="Amidohydro_3"/>
</dbReference>
<feature type="domain" description="Amidohydrolase 3" evidence="1">
    <location>
        <begin position="374"/>
        <end position="463"/>
    </location>
</feature>
<dbReference type="SUPFAM" id="SSF51556">
    <property type="entry name" value="Metallo-dependent hydrolases"/>
    <property type="match status" value="1"/>
</dbReference>
<dbReference type="Gene3D" id="3.20.20.140">
    <property type="entry name" value="Metal-dependent hydrolases"/>
    <property type="match status" value="2"/>
</dbReference>
<dbReference type="InterPro" id="IPR032466">
    <property type="entry name" value="Metal_Hydrolase"/>
</dbReference>
<evidence type="ECO:0000313" key="3">
    <source>
        <dbReference type="Proteomes" id="UP000269499"/>
    </source>
</evidence>
<sequence length="484" mass="55400">MSFWELDWWHELKPFKYYPPLMHPLEKVNEKLKEKFGFTIDWRTFGDYLNKVEKNGMSINLVPLVGHNAIRAAVMGEDFKRKAKPEEIEKMKEHVREAMEAGAHGLSSGLDYAPGFYADTQELIELVKVVKEYNGIYATHWRRTGIRTEARREVRPPEKIKGIIEAVEIGKKTGVPVQVSHILTGYVIYPPPPKELLEAAAKATLKVIEDARKDGVDIAFDLIPNTTGGVFSVPRLIALLTPWIRESGSEEKLVENLKAEDYRREVKEAIYAGKWYSVNPNINPYWMNGIVIRKCKNKDYVGKTIGEISKLKNADPVDTLIDLIIEDPETLIEPKLVEECEVITYMKHPIAMIGIDTFALDFKWEAKVPPYYLPHPNTYGAYPRYIRRFVKELKILTLEEAIKKATYMPAQRMRLKNRGALKVGYWADIVVFDYDNINEGGDYLNPRKPPKGIKYVIVNGEKVVKEGKHTGAMPGKLLRKQTKA</sequence>
<comment type="caution">
    <text evidence="2">The sequence shown here is derived from an EMBL/GenBank/DDBJ whole genome shotgun (WGS) entry which is preliminary data.</text>
</comment>
<evidence type="ECO:0000313" key="2">
    <source>
        <dbReference type="EMBL" id="RLE52767.1"/>
    </source>
</evidence>
<dbReference type="Pfam" id="PF07969">
    <property type="entry name" value="Amidohydro_3"/>
    <property type="match status" value="1"/>
</dbReference>
<gene>
    <name evidence="2" type="ORF">DRJ26_04295</name>
</gene>
<dbReference type="Gene3D" id="2.30.40.10">
    <property type="entry name" value="Urease, subunit C, domain 1"/>
    <property type="match status" value="1"/>
</dbReference>